<comment type="caution">
    <text evidence="1">The sequence shown here is derived from an EMBL/GenBank/DDBJ whole genome shotgun (WGS) entry which is preliminary data.</text>
</comment>
<reference evidence="1" key="1">
    <citation type="submission" date="2016-04" db="EMBL/GenBank/DDBJ databases">
        <authorList>
            <person name="Tabuchi Yagui T.R."/>
        </authorList>
    </citation>
    <scope>NUCLEOTIDE SEQUENCE [LARGE SCALE GENOMIC DNA]</scope>
    <source>
        <strain evidence="1">NIES-26</strain>
    </source>
</reference>
<dbReference type="AlphaFoldDB" id="A0A367QEG4"/>
<protein>
    <submittedName>
        <fullName evidence="1">Uncharacterized protein</fullName>
    </submittedName>
</protein>
<accession>A0A367QEG4</accession>
<dbReference type="EMBL" id="LXQD01000329">
    <property type="protein sequence ID" value="RCJ21584.1"/>
    <property type="molecule type" value="Genomic_DNA"/>
</dbReference>
<sequence length="91" mass="10118">MGNKKDCFQDRQIREKAKNAVLGRHSIARVLLVVDALCAVNQRGLGGFPYERLVNLKGFPQGSKCRLCSSGAIFEDKVSLFPTPKFMMMLA</sequence>
<evidence type="ECO:0000313" key="1">
    <source>
        <dbReference type="EMBL" id="RCJ21584.1"/>
    </source>
</evidence>
<keyword evidence="2" id="KW-1185">Reference proteome</keyword>
<organism evidence="1 2">
    <name type="scientific">Nostoc minutum NIES-26</name>
    <dbReference type="NCBI Taxonomy" id="1844469"/>
    <lineage>
        <taxon>Bacteria</taxon>
        <taxon>Bacillati</taxon>
        <taxon>Cyanobacteriota</taxon>
        <taxon>Cyanophyceae</taxon>
        <taxon>Nostocales</taxon>
        <taxon>Nostocaceae</taxon>
        <taxon>Nostoc</taxon>
    </lineage>
</organism>
<gene>
    <name evidence="1" type="ORF">A6770_30220</name>
</gene>
<name>A0A367QEG4_9NOSO</name>
<dbReference type="Proteomes" id="UP000252107">
    <property type="component" value="Unassembled WGS sequence"/>
</dbReference>
<evidence type="ECO:0000313" key="2">
    <source>
        <dbReference type="Proteomes" id="UP000252107"/>
    </source>
</evidence>
<proteinExistence type="predicted"/>